<dbReference type="PANTHER" id="PTHR11142:SF0">
    <property type="entry name" value="TRNA PSEUDOURIDINE SYNTHASE-LIKE 1"/>
    <property type="match status" value="1"/>
</dbReference>
<dbReference type="CDD" id="cd02570">
    <property type="entry name" value="PseudoU_synth_EcTruA"/>
    <property type="match status" value="1"/>
</dbReference>
<feature type="domain" description="Pseudouridine synthase I TruA alpha/beta" evidence="8">
    <location>
        <begin position="17"/>
        <end position="111"/>
    </location>
</feature>
<dbReference type="Pfam" id="PF01416">
    <property type="entry name" value="PseudoU_synth_1"/>
    <property type="match status" value="2"/>
</dbReference>
<dbReference type="Gene3D" id="3.30.70.580">
    <property type="entry name" value="Pseudouridine synthase I, catalytic domain, N-terminal subdomain"/>
    <property type="match status" value="1"/>
</dbReference>
<dbReference type="EC" id="5.4.99.12" evidence="4"/>
<evidence type="ECO:0000256" key="1">
    <source>
        <dbReference type="ARBA" id="ARBA00009375"/>
    </source>
</evidence>
<keyword evidence="10" id="KW-1185">Reference proteome</keyword>
<evidence type="ECO:0000256" key="6">
    <source>
        <dbReference type="PIRSR" id="PIRSR001430-2"/>
    </source>
</evidence>
<dbReference type="InterPro" id="IPR020094">
    <property type="entry name" value="TruA/RsuA/RluB/E/F_N"/>
</dbReference>
<dbReference type="PANTHER" id="PTHR11142">
    <property type="entry name" value="PSEUDOURIDYLATE SYNTHASE"/>
    <property type="match status" value="1"/>
</dbReference>
<dbReference type="EMBL" id="CP003587">
    <property type="protein sequence ID" value="AGY58164.1"/>
    <property type="molecule type" value="Genomic_DNA"/>
</dbReference>
<dbReference type="SUPFAM" id="SSF55120">
    <property type="entry name" value="Pseudouridine synthase"/>
    <property type="match status" value="1"/>
</dbReference>
<sequence length="284" mass="32138">MSESGAQATRRLALRIQYLGGGFYGWQWQPGQRTVQQCLEAAIEKIQRQPVRCSAAGRTDTGVHASAQVVHFDTEKRLVPETWRRALNAVLPEDIAVQDAAWVPPDWHARFSALWREYRYCIYNSTVPDLFVRSTSWYYPYSTLDERAMASALDTLKGQHDFRAFRRAGSNRSHSLVRIDEVECRRAGQLITVRVRANSFLYGMMRLLVGALAEVATGRWSVQRFAELWQSGNREAIKYAAPPQGLCLVGVGYPVDPFRTNETVTSRCDTGQEPSQTILNESGF</sequence>
<dbReference type="InterPro" id="IPR001406">
    <property type="entry name" value="PsdUridine_synth_TruA"/>
</dbReference>
<dbReference type="eggNOG" id="COG0101">
    <property type="taxonomic scope" value="Bacteria"/>
</dbReference>
<dbReference type="PIRSF" id="PIRSF001430">
    <property type="entry name" value="tRNA_psdUrid_synth"/>
    <property type="match status" value="1"/>
</dbReference>
<feature type="binding site" evidence="4 6">
    <location>
        <position position="118"/>
    </location>
    <ligand>
        <name>substrate</name>
    </ligand>
</feature>
<name>U5QKL7_GLOK1</name>
<evidence type="ECO:0000313" key="10">
    <source>
        <dbReference type="Proteomes" id="UP000017396"/>
    </source>
</evidence>
<organism evidence="9 10">
    <name type="scientific">Gloeobacter kilaueensis (strain ATCC BAA-2537 / CCAP 1431/1 / ULC 316 / JS1)</name>
    <dbReference type="NCBI Taxonomy" id="1183438"/>
    <lineage>
        <taxon>Bacteria</taxon>
        <taxon>Bacillati</taxon>
        <taxon>Cyanobacteriota</taxon>
        <taxon>Cyanophyceae</taxon>
        <taxon>Gloeobacterales</taxon>
        <taxon>Gloeobacteraceae</taxon>
        <taxon>Gloeobacter</taxon>
    </lineage>
</organism>
<dbReference type="RefSeq" id="WP_023173289.1">
    <property type="nucleotide sequence ID" value="NC_022600.1"/>
</dbReference>
<evidence type="ECO:0000259" key="8">
    <source>
        <dbReference type="Pfam" id="PF01416"/>
    </source>
</evidence>
<dbReference type="AlphaFoldDB" id="U5QKL7"/>
<feature type="active site" description="Nucleophile" evidence="4 5">
    <location>
        <position position="60"/>
    </location>
</feature>
<proteinExistence type="inferred from homology"/>
<gene>
    <name evidence="4 9" type="primary">truA</name>
    <name evidence="9" type="ORF">GKIL_1918</name>
</gene>
<comment type="similarity">
    <text evidence="1 4 7">Belongs to the tRNA pseudouridine synthase TruA family.</text>
</comment>
<comment type="caution">
    <text evidence="4">Lacks conserved residue(s) required for the propagation of feature annotation.</text>
</comment>
<evidence type="ECO:0000256" key="4">
    <source>
        <dbReference type="HAMAP-Rule" id="MF_00171"/>
    </source>
</evidence>
<protein>
    <recommendedName>
        <fullName evidence="4">tRNA pseudouridine synthase A</fullName>
        <ecNumber evidence="4">5.4.99.12</ecNumber>
    </recommendedName>
    <alternativeName>
        <fullName evidence="4">tRNA pseudouridine(38-40) synthase</fullName>
    </alternativeName>
    <alternativeName>
        <fullName evidence="4">tRNA pseudouridylate synthase I</fullName>
    </alternativeName>
    <alternativeName>
        <fullName evidence="4">tRNA-uridine isomerase I</fullName>
    </alternativeName>
</protein>
<comment type="catalytic activity">
    <reaction evidence="4 7">
        <text>uridine(38/39/40) in tRNA = pseudouridine(38/39/40) in tRNA</text>
        <dbReference type="Rhea" id="RHEA:22376"/>
        <dbReference type="Rhea" id="RHEA-COMP:10085"/>
        <dbReference type="Rhea" id="RHEA-COMP:10087"/>
        <dbReference type="ChEBI" id="CHEBI:65314"/>
        <dbReference type="ChEBI" id="CHEBI:65315"/>
        <dbReference type="EC" id="5.4.99.12"/>
    </reaction>
</comment>
<evidence type="ECO:0000256" key="3">
    <source>
        <dbReference type="ARBA" id="ARBA00023235"/>
    </source>
</evidence>
<dbReference type="HOGENOM" id="CLU_014673_0_1_3"/>
<comment type="function">
    <text evidence="4">Formation of pseudouridine at positions 38, 39 and 40 in the anticodon stem and loop of transfer RNAs.</text>
</comment>
<feature type="domain" description="Pseudouridine synthase I TruA alpha/beta" evidence="8">
    <location>
        <begin position="153"/>
        <end position="254"/>
    </location>
</feature>
<dbReference type="PATRIC" id="fig|1183438.3.peg.1878"/>
<dbReference type="KEGG" id="glj:GKIL_1918"/>
<evidence type="ECO:0000256" key="7">
    <source>
        <dbReference type="RuleBase" id="RU003792"/>
    </source>
</evidence>
<dbReference type="Proteomes" id="UP000017396">
    <property type="component" value="Chromosome"/>
</dbReference>
<keyword evidence="2 4" id="KW-0819">tRNA processing</keyword>
<dbReference type="InterPro" id="IPR020097">
    <property type="entry name" value="PsdUridine_synth_TruA_a/b_dom"/>
</dbReference>
<dbReference type="GO" id="GO:0160147">
    <property type="term" value="F:tRNA pseudouridine(38-40) synthase activity"/>
    <property type="evidence" value="ECO:0007669"/>
    <property type="project" value="UniProtKB-EC"/>
</dbReference>
<evidence type="ECO:0000256" key="2">
    <source>
        <dbReference type="ARBA" id="ARBA00022694"/>
    </source>
</evidence>
<dbReference type="InterPro" id="IPR020103">
    <property type="entry name" value="PsdUridine_synth_cat_dom_sf"/>
</dbReference>
<accession>U5QKL7</accession>
<dbReference type="Gene3D" id="3.30.70.660">
    <property type="entry name" value="Pseudouridine synthase I, catalytic domain, C-terminal subdomain"/>
    <property type="match status" value="1"/>
</dbReference>
<dbReference type="GO" id="GO:0003723">
    <property type="term" value="F:RNA binding"/>
    <property type="evidence" value="ECO:0007669"/>
    <property type="project" value="InterPro"/>
</dbReference>
<keyword evidence="3 4" id="KW-0413">Isomerase</keyword>
<evidence type="ECO:0000313" key="9">
    <source>
        <dbReference type="EMBL" id="AGY58164.1"/>
    </source>
</evidence>
<dbReference type="InterPro" id="IPR020095">
    <property type="entry name" value="PsdUridine_synth_TruA_C"/>
</dbReference>
<dbReference type="STRING" id="1183438.GKIL_1918"/>
<dbReference type="FunFam" id="3.30.70.580:FF:000001">
    <property type="entry name" value="tRNA pseudouridine synthase A"/>
    <property type="match status" value="1"/>
</dbReference>
<comment type="subunit">
    <text evidence="4">Homodimer.</text>
</comment>
<reference evidence="9 10" key="1">
    <citation type="journal article" date="2013" name="PLoS ONE">
        <title>Cultivation and Complete Genome Sequencing of Gloeobacter kilaueensis sp. nov., from a Lava Cave in Kilauea Caldera, Hawai'i.</title>
        <authorList>
            <person name="Saw J.H."/>
            <person name="Schatz M."/>
            <person name="Brown M.V."/>
            <person name="Kunkel D.D."/>
            <person name="Foster J.S."/>
            <person name="Shick H."/>
            <person name="Christensen S."/>
            <person name="Hou S."/>
            <person name="Wan X."/>
            <person name="Donachie S.P."/>
        </authorList>
    </citation>
    <scope>NUCLEOTIDE SEQUENCE [LARGE SCALE GENOMIC DNA]</scope>
    <source>
        <strain evidence="10">JS</strain>
    </source>
</reference>
<evidence type="ECO:0000256" key="5">
    <source>
        <dbReference type="PIRSR" id="PIRSR001430-1"/>
    </source>
</evidence>
<dbReference type="HAMAP" id="MF_00171">
    <property type="entry name" value="TruA"/>
    <property type="match status" value="1"/>
</dbReference>
<dbReference type="GO" id="GO:0031119">
    <property type="term" value="P:tRNA pseudouridine synthesis"/>
    <property type="evidence" value="ECO:0007669"/>
    <property type="project" value="UniProtKB-UniRule"/>
</dbReference>
<dbReference type="NCBIfam" id="TIGR00071">
    <property type="entry name" value="hisT_truA"/>
    <property type="match status" value="1"/>
</dbReference>